<dbReference type="Gene3D" id="3.90.1300.10">
    <property type="entry name" value="Amidase signature (AS) domain"/>
    <property type="match status" value="1"/>
</dbReference>
<dbReference type="SUPFAM" id="SSF75304">
    <property type="entry name" value="Amidase signature (AS) enzymes"/>
    <property type="match status" value="1"/>
</dbReference>
<dbReference type="EMBL" id="MBQG01000047">
    <property type="protein sequence ID" value="OHX54275.1"/>
    <property type="molecule type" value="Genomic_DNA"/>
</dbReference>
<dbReference type="Pfam" id="PF01425">
    <property type="entry name" value="Amidase"/>
    <property type="match status" value="1"/>
</dbReference>
<evidence type="ECO:0000313" key="2">
    <source>
        <dbReference type="EMBL" id="OHX54275.1"/>
    </source>
</evidence>
<comment type="caution">
    <text evidence="2">The sequence shown here is derived from an EMBL/GenBank/DDBJ whole genome shotgun (WGS) entry which is preliminary data.</text>
</comment>
<reference evidence="2" key="1">
    <citation type="submission" date="2016-07" db="EMBL/GenBank/DDBJ databases">
        <title>Draft genome Planococcus salivarum.</title>
        <authorList>
            <person name="See-Too W.S."/>
        </authorList>
    </citation>
    <scope>NUCLEOTIDE SEQUENCE [LARGE SCALE GENOMIC DNA]</scope>
    <source>
        <strain evidence="2">DSM 23820</strain>
    </source>
</reference>
<dbReference type="Proteomes" id="UP000242153">
    <property type="component" value="Unassembled WGS sequence"/>
</dbReference>
<feature type="domain" description="Amidase" evidence="1">
    <location>
        <begin position="21"/>
        <end position="88"/>
    </location>
</feature>
<accession>A0ABX3D2Q9</accession>
<keyword evidence="3" id="KW-1185">Reference proteome</keyword>
<dbReference type="PANTHER" id="PTHR43372:SF4">
    <property type="entry name" value="FATTY-ACID AMIDE HYDROLASE 2"/>
    <property type="match status" value="1"/>
</dbReference>
<dbReference type="InterPro" id="IPR023631">
    <property type="entry name" value="Amidase_dom"/>
</dbReference>
<organism evidence="2 3">
    <name type="scientific">Planococcus salinarum</name>
    <dbReference type="NCBI Taxonomy" id="622695"/>
    <lineage>
        <taxon>Bacteria</taxon>
        <taxon>Bacillati</taxon>
        <taxon>Bacillota</taxon>
        <taxon>Bacilli</taxon>
        <taxon>Bacillales</taxon>
        <taxon>Caryophanaceae</taxon>
        <taxon>Planococcus</taxon>
    </lineage>
</organism>
<protein>
    <recommendedName>
        <fullName evidence="1">Amidase domain-containing protein</fullName>
    </recommendedName>
</protein>
<evidence type="ECO:0000313" key="3">
    <source>
        <dbReference type="Proteomes" id="UP000242153"/>
    </source>
</evidence>
<dbReference type="InterPro" id="IPR036928">
    <property type="entry name" value="AS_sf"/>
</dbReference>
<dbReference type="InterPro" id="IPR052739">
    <property type="entry name" value="FAAH2"/>
</dbReference>
<name>A0ABX3D2Q9_9BACL</name>
<proteinExistence type="predicted"/>
<sequence length="99" mass="10726">MLKTGLMKPCGKLTVLIGRLASEEAAGVLFGVPISIKEAFDVGGMKTTGGLLGRKDFVMDRDAEVVRKLRAEGAIILGKSNTPELCFARKLKQALWTYK</sequence>
<gene>
    <name evidence="2" type="ORF">BB776_05710</name>
</gene>
<dbReference type="PANTHER" id="PTHR43372">
    <property type="entry name" value="FATTY-ACID AMIDE HYDROLASE"/>
    <property type="match status" value="1"/>
</dbReference>
<evidence type="ECO:0000259" key="1">
    <source>
        <dbReference type="Pfam" id="PF01425"/>
    </source>
</evidence>